<protein>
    <submittedName>
        <fullName evidence="2">Uncharacterized protein</fullName>
    </submittedName>
</protein>
<organism evidence="2">
    <name type="scientific">Arundo donax</name>
    <name type="common">Giant reed</name>
    <name type="synonym">Donax arundinaceus</name>
    <dbReference type="NCBI Taxonomy" id="35708"/>
    <lineage>
        <taxon>Eukaryota</taxon>
        <taxon>Viridiplantae</taxon>
        <taxon>Streptophyta</taxon>
        <taxon>Embryophyta</taxon>
        <taxon>Tracheophyta</taxon>
        <taxon>Spermatophyta</taxon>
        <taxon>Magnoliopsida</taxon>
        <taxon>Liliopsida</taxon>
        <taxon>Poales</taxon>
        <taxon>Poaceae</taxon>
        <taxon>PACMAD clade</taxon>
        <taxon>Arundinoideae</taxon>
        <taxon>Arundineae</taxon>
        <taxon>Arundo</taxon>
    </lineage>
</organism>
<accession>A0A0A9FNX4</accession>
<reference evidence="2" key="2">
    <citation type="journal article" date="2015" name="Data Brief">
        <title>Shoot transcriptome of the giant reed, Arundo donax.</title>
        <authorList>
            <person name="Barrero R.A."/>
            <person name="Guerrero F.D."/>
            <person name="Moolhuijzen P."/>
            <person name="Goolsby J.A."/>
            <person name="Tidwell J."/>
            <person name="Bellgard S.E."/>
            <person name="Bellgard M.I."/>
        </authorList>
    </citation>
    <scope>NUCLEOTIDE SEQUENCE</scope>
    <source>
        <tissue evidence="2">Shoot tissue taken approximately 20 cm above the soil surface</tissue>
    </source>
</reference>
<feature type="compositionally biased region" description="Basic and acidic residues" evidence="1">
    <location>
        <begin position="13"/>
        <end position="23"/>
    </location>
</feature>
<dbReference type="EMBL" id="GBRH01185900">
    <property type="protein sequence ID" value="JAE11996.1"/>
    <property type="molecule type" value="Transcribed_RNA"/>
</dbReference>
<sequence>MESLFSSISSVAEESKDERLETAAKEPWCIRPEAWALSPSRCPR</sequence>
<evidence type="ECO:0000313" key="2">
    <source>
        <dbReference type="EMBL" id="JAE11996.1"/>
    </source>
</evidence>
<reference evidence="2" key="1">
    <citation type="submission" date="2014-09" db="EMBL/GenBank/DDBJ databases">
        <authorList>
            <person name="Magalhaes I.L.F."/>
            <person name="Oliveira U."/>
            <person name="Santos F.R."/>
            <person name="Vidigal T.H.D.A."/>
            <person name="Brescovit A.D."/>
            <person name="Santos A.J."/>
        </authorList>
    </citation>
    <scope>NUCLEOTIDE SEQUENCE</scope>
    <source>
        <tissue evidence="2">Shoot tissue taken approximately 20 cm above the soil surface</tissue>
    </source>
</reference>
<dbReference type="AlphaFoldDB" id="A0A0A9FNX4"/>
<name>A0A0A9FNX4_ARUDO</name>
<feature type="compositionally biased region" description="Polar residues" evidence="1">
    <location>
        <begin position="1"/>
        <end position="12"/>
    </location>
</feature>
<evidence type="ECO:0000256" key="1">
    <source>
        <dbReference type="SAM" id="MobiDB-lite"/>
    </source>
</evidence>
<proteinExistence type="predicted"/>
<feature type="region of interest" description="Disordered" evidence="1">
    <location>
        <begin position="1"/>
        <end position="23"/>
    </location>
</feature>